<keyword evidence="3" id="KW-1185">Reference proteome</keyword>
<dbReference type="InterPro" id="IPR050819">
    <property type="entry name" value="Tripeptidyl-peptidase_I"/>
</dbReference>
<dbReference type="EMBL" id="JAXOVC010000002">
    <property type="protein sequence ID" value="KAK4506126.1"/>
    <property type="molecule type" value="Genomic_DNA"/>
</dbReference>
<reference evidence="2 3" key="1">
    <citation type="journal article" date="2023" name="G3 (Bethesda)">
        <title>A chromosome-level genome assembly of Zasmidium syzygii isolated from banana leaves.</title>
        <authorList>
            <person name="van Westerhoven A.C."/>
            <person name="Mehrabi R."/>
            <person name="Talebi R."/>
            <person name="Steentjes M.B.F."/>
            <person name="Corcolon B."/>
            <person name="Chong P.A."/>
            <person name="Kema G.H.J."/>
            <person name="Seidl M.F."/>
        </authorList>
    </citation>
    <scope>NUCLEOTIDE SEQUENCE [LARGE SCALE GENOMIC DNA]</scope>
    <source>
        <strain evidence="2 3">P124</strain>
    </source>
</reference>
<comment type="caution">
    <text evidence="2">The sequence shown here is derived from an EMBL/GenBank/DDBJ whole genome shotgun (WGS) entry which is preliminary data.</text>
</comment>
<organism evidence="2 3">
    <name type="scientific">Zasmidium cellare</name>
    <name type="common">Wine cellar mold</name>
    <name type="synonym">Racodium cellare</name>
    <dbReference type="NCBI Taxonomy" id="395010"/>
    <lineage>
        <taxon>Eukaryota</taxon>
        <taxon>Fungi</taxon>
        <taxon>Dikarya</taxon>
        <taxon>Ascomycota</taxon>
        <taxon>Pezizomycotina</taxon>
        <taxon>Dothideomycetes</taxon>
        <taxon>Dothideomycetidae</taxon>
        <taxon>Mycosphaerellales</taxon>
        <taxon>Mycosphaerellaceae</taxon>
        <taxon>Zasmidium</taxon>
    </lineage>
</organism>
<dbReference type="Gene3D" id="3.40.50.200">
    <property type="entry name" value="Peptidase S8/S53 domain"/>
    <property type="match status" value="1"/>
</dbReference>
<sequence>MPDYQRDTVKTYLTNYQPSFGAHPTKHKRSLGNNDGEYSRGGRAYPDLSAIGQDVRTYAGGDKDVAHGTSASAPVIAAILTRINEERLARGKSTVGFINPTIRIR</sequence>
<protein>
    <recommendedName>
        <fullName evidence="4">Peptidase S8/S53 domain-containing protein</fullName>
    </recommendedName>
</protein>
<feature type="region of interest" description="Disordered" evidence="1">
    <location>
        <begin position="16"/>
        <end position="44"/>
    </location>
</feature>
<dbReference type="SUPFAM" id="SSF52743">
    <property type="entry name" value="Subtilisin-like"/>
    <property type="match status" value="1"/>
</dbReference>
<dbReference type="PANTHER" id="PTHR14218:SF19">
    <property type="entry name" value="SERINE PROTEASE AORO, PUTATIVE (AFU_ORTHOLOGUE AFUA_6G10250)-RELATED"/>
    <property type="match status" value="1"/>
</dbReference>
<proteinExistence type="predicted"/>
<dbReference type="PANTHER" id="PTHR14218">
    <property type="entry name" value="PROTEASE S8 TRIPEPTIDYL PEPTIDASE I CLN2"/>
    <property type="match status" value="1"/>
</dbReference>
<accession>A0ABR0EY84</accession>
<name>A0ABR0EY84_ZASCE</name>
<evidence type="ECO:0008006" key="4">
    <source>
        <dbReference type="Google" id="ProtNLM"/>
    </source>
</evidence>
<evidence type="ECO:0000256" key="1">
    <source>
        <dbReference type="SAM" id="MobiDB-lite"/>
    </source>
</evidence>
<dbReference type="Proteomes" id="UP001305779">
    <property type="component" value="Unassembled WGS sequence"/>
</dbReference>
<evidence type="ECO:0000313" key="2">
    <source>
        <dbReference type="EMBL" id="KAK4506126.1"/>
    </source>
</evidence>
<gene>
    <name evidence="2" type="ORF">PRZ48_004091</name>
</gene>
<dbReference type="InterPro" id="IPR036852">
    <property type="entry name" value="Peptidase_S8/S53_dom_sf"/>
</dbReference>
<evidence type="ECO:0000313" key="3">
    <source>
        <dbReference type="Proteomes" id="UP001305779"/>
    </source>
</evidence>